<dbReference type="EMBL" id="BLLF01000443">
    <property type="protein sequence ID" value="GFH11861.1"/>
    <property type="molecule type" value="Genomic_DNA"/>
</dbReference>
<proteinExistence type="predicted"/>
<evidence type="ECO:0000313" key="2">
    <source>
        <dbReference type="Proteomes" id="UP000485058"/>
    </source>
</evidence>
<name>A0A699YQJ1_HAELA</name>
<evidence type="ECO:0000313" key="1">
    <source>
        <dbReference type="EMBL" id="GFH11861.1"/>
    </source>
</evidence>
<dbReference type="AlphaFoldDB" id="A0A699YQJ1"/>
<comment type="caution">
    <text evidence="1">The sequence shown here is derived from an EMBL/GenBank/DDBJ whole genome shotgun (WGS) entry which is preliminary data.</text>
</comment>
<reference evidence="1 2" key="1">
    <citation type="submission" date="2020-02" db="EMBL/GenBank/DDBJ databases">
        <title>Draft genome sequence of Haematococcus lacustris strain NIES-144.</title>
        <authorList>
            <person name="Morimoto D."/>
            <person name="Nakagawa S."/>
            <person name="Yoshida T."/>
            <person name="Sawayama S."/>
        </authorList>
    </citation>
    <scope>NUCLEOTIDE SEQUENCE [LARGE SCALE GENOMIC DNA]</scope>
    <source>
        <strain evidence="1 2">NIES-144</strain>
    </source>
</reference>
<keyword evidence="2" id="KW-1185">Reference proteome</keyword>
<dbReference type="Proteomes" id="UP000485058">
    <property type="component" value="Unassembled WGS sequence"/>
</dbReference>
<sequence length="76" mass="9134">MTTWDAVGGEYLHSKWAEQKMRLYGAQEKALERYFKKLEEEAASVSQKRWGTRKQLVVFFWKRRHWHPGSATQYSI</sequence>
<accession>A0A699YQJ1</accession>
<organism evidence="1 2">
    <name type="scientific">Haematococcus lacustris</name>
    <name type="common">Green alga</name>
    <name type="synonym">Haematococcus pluvialis</name>
    <dbReference type="NCBI Taxonomy" id="44745"/>
    <lineage>
        <taxon>Eukaryota</taxon>
        <taxon>Viridiplantae</taxon>
        <taxon>Chlorophyta</taxon>
        <taxon>core chlorophytes</taxon>
        <taxon>Chlorophyceae</taxon>
        <taxon>CS clade</taxon>
        <taxon>Chlamydomonadales</taxon>
        <taxon>Haematococcaceae</taxon>
        <taxon>Haematococcus</taxon>
    </lineage>
</organism>
<gene>
    <name evidence="1" type="ORF">HaLaN_07435</name>
</gene>
<protein>
    <submittedName>
        <fullName evidence="1">Uncharacterized protein</fullName>
    </submittedName>
</protein>